<dbReference type="PANTHER" id="PTHR43343">
    <property type="entry name" value="PEPTIDASE S12"/>
    <property type="match status" value="1"/>
</dbReference>
<dbReference type="InterPro" id="IPR001940">
    <property type="entry name" value="Peptidase_S1C"/>
</dbReference>
<feature type="domain" description="PDZ" evidence="3">
    <location>
        <begin position="266"/>
        <end position="353"/>
    </location>
</feature>
<keyword evidence="5" id="KW-1185">Reference proteome</keyword>
<name>A0A5C6RNQ0_9BACT</name>
<dbReference type="OrthoDB" id="9758917at2"/>
<keyword evidence="2" id="KW-0378">Hydrolase</keyword>
<dbReference type="AlphaFoldDB" id="A0A5C6RNQ0"/>
<gene>
    <name evidence="4" type="ORF">FRY97_09705</name>
</gene>
<dbReference type="Pfam" id="PF13365">
    <property type="entry name" value="Trypsin_2"/>
    <property type="match status" value="1"/>
</dbReference>
<dbReference type="InterPro" id="IPR009003">
    <property type="entry name" value="Peptidase_S1_PA"/>
</dbReference>
<dbReference type="Pfam" id="PF13180">
    <property type="entry name" value="PDZ_2"/>
    <property type="match status" value="1"/>
</dbReference>
<evidence type="ECO:0000313" key="4">
    <source>
        <dbReference type="EMBL" id="TXB63250.1"/>
    </source>
</evidence>
<dbReference type="InterPro" id="IPR036034">
    <property type="entry name" value="PDZ_sf"/>
</dbReference>
<dbReference type="InterPro" id="IPR001478">
    <property type="entry name" value="PDZ"/>
</dbReference>
<proteinExistence type="predicted"/>
<dbReference type="PROSITE" id="PS50106">
    <property type="entry name" value="PDZ"/>
    <property type="match status" value="1"/>
</dbReference>
<dbReference type="GO" id="GO:0004252">
    <property type="term" value="F:serine-type endopeptidase activity"/>
    <property type="evidence" value="ECO:0007669"/>
    <property type="project" value="InterPro"/>
</dbReference>
<evidence type="ECO:0000259" key="3">
    <source>
        <dbReference type="PROSITE" id="PS50106"/>
    </source>
</evidence>
<dbReference type="PRINTS" id="PR00834">
    <property type="entry name" value="PROTEASES2C"/>
</dbReference>
<organism evidence="4 5">
    <name type="scientific">Phaeodactylibacter luteus</name>
    <dbReference type="NCBI Taxonomy" id="1564516"/>
    <lineage>
        <taxon>Bacteria</taxon>
        <taxon>Pseudomonadati</taxon>
        <taxon>Bacteroidota</taxon>
        <taxon>Saprospiria</taxon>
        <taxon>Saprospirales</taxon>
        <taxon>Haliscomenobacteraceae</taxon>
        <taxon>Phaeodactylibacter</taxon>
    </lineage>
</organism>
<dbReference type="EMBL" id="VOOR01000017">
    <property type="protein sequence ID" value="TXB63250.1"/>
    <property type="molecule type" value="Genomic_DNA"/>
</dbReference>
<evidence type="ECO:0000256" key="2">
    <source>
        <dbReference type="ARBA" id="ARBA00022801"/>
    </source>
</evidence>
<accession>A0A5C6RNQ0</accession>
<evidence type="ECO:0000313" key="5">
    <source>
        <dbReference type="Proteomes" id="UP000321580"/>
    </source>
</evidence>
<dbReference type="Proteomes" id="UP000321580">
    <property type="component" value="Unassembled WGS sequence"/>
</dbReference>
<dbReference type="SUPFAM" id="SSF50494">
    <property type="entry name" value="Trypsin-like serine proteases"/>
    <property type="match status" value="1"/>
</dbReference>
<dbReference type="Gene3D" id="2.30.42.10">
    <property type="match status" value="1"/>
</dbReference>
<reference evidence="4 5" key="1">
    <citation type="submission" date="2019-08" db="EMBL/GenBank/DDBJ databases">
        <title>Genome of Phaeodactylibacter luteus.</title>
        <authorList>
            <person name="Bowman J.P."/>
        </authorList>
    </citation>
    <scope>NUCLEOTIDE SEQUENCE [LARGE SCALE GENOMIC DNA]</scope>
    <source>
        <strain evidence="4 5">KCTC 42180</strain>
    </source>
</reference>
<sequence>MKSIAIGILIAVCSALCTFFLLQHQLQLGALSQSANASPVLTSQRSGPAPAPVNLSPGPLRQAPLADFVATSKLVTSAVVNINTLSASGYRIASGSGVIIASDGYLITNHHVIEDGSTFEVSMFDKRKLEAELIGSDPTTDLALLKIDARGLRHLVYGDSDGVEVGQWVLAVGNPFNLSSTVTAGIVSAKARNINILRGSYSIESFIQTDAVVNPGNSGGALVNEQGELIGINTAIISESGGYEGYSFAIPSNLVRKVIRDIREFGEVQRAILGIGIAEVTGELAQRLSLPSVAGVYVNNVSRGSSAAEAGLRQGDVIISINAVKTNSVPQLQEQIALFRPGERVSLEFYRDGQKYRRDNVVLQSLTE</sequence>
<dbReference type="InterPro" id="IPR051201">
    <property type="entry name" value="Chloro_Bact_Ser_Proteases"/>
</dbReference>
<comment type="caution">
    <text evidence="4">The sequence shown here is derived from an EMBL/GenBank/DDBJ whole genome shotgun (WGS) entry which is preliminary data.</text>
</comment>
<dbReference type="RefSeq" id="WP_147167294.1">
    <property type="nucleotide sequence ID" value="NZ_VOOR01000017.1"/>
</dbReference>
<dbReference type="SUPFAM" id="SSF50156">
    <property type="entry name" value="PDZ domain-like"/>
    <property type="match status" value="1"/>
</dbReference>
<protein>
    <submittedName>
        <fullName evidence="4">PDZ domain-containing protein</fullName>
    </submittedName>
</protein>
<dbReference type="GO" id="GO:0006508">
    <property type="term" value="P:proteolysis"/>
    <property type="evidence" value="ECO:0007669"/>
    <property type="project" value="UniProtKB-KW"/>
</dbReference>
<keyword evidence="1" id="KW-0645">Protease</keyword>
<dbReference type="PANTHER" id="PTHR43343:SF3">
    <property type="entry name" value="PROTEASE DO-LIKE 8, CHLOROPLASTIC"/>
    <property type="match status" value="1"/>
</dbReference>
<dbReference type="Gene3D" id="2.40.10.120">
    <property type="match status" value="1"/>
</dbReference>
<evidence type="ECO:0000256" key="1">
    <source>
        <dbReference type="ARBA" id="ARBA00022670"/>
    </source>
</evidence>
<dbReference type="SMART" id="SM00228">
    <property type="entry name" value="PDZ"/>
    <property type="match status" value="1"/>
</dbReference>